<dbReference type="EMBL" id="JACJST010000006">
    <property type="protein sequence ID" value="MBD2567929.1"/>
    <property type="molecule type" value="Genomic_DNA"/>
</dbReference>
<dbReference type="Proteomes" id="UP000640531">
    <property type="component" value="Unassembled WGS sequence"/>
</dbReference>
<keyword evidence="2" id="KW-0408">Iron</keyword>
<evidence type="ECO:0000313" key="4">
    <source>
        <dbReference type="EMBL" id="MBD2567929.1"/>
    </source>
</evidence>
<comment type="similarity">
    <text evidence="2">Belongs to the iron/ascorbate-dependent oxidoreductase family.</text>
</comment>
<dbReference type="InterPro" id="IPR027443">
    <property type="entry name" value="IPNS-like_sf"/>
</dbReference>
<comment type="pathway">
    <text evidence="1">Antibiotic biosynthesis.</text>
</comment>
<dbReference type="InterPro" id="IPR044861">
    <property type="entry name" value="IPNS-like_FE2OG_OXY"/>
</dbReference>
<gene>
    <name evidence="4" type="ORF">H6G59_08410</name>
</gene>
<dbReference type="PRINTS" id="PR00682">
    <property type="entry name" value="IPNSYNTHASE"/>
</dbReference>
<evidence type="ECO:0000313" key="5">
    <source>
        <dbReference type="Proteomes" id="UP000640531"/>
    </source>
</evidence>
<protein>
    <submittedName>
        <fullName evidence="4">Isopenicillin N synthase family oxygenase</fullName>
    </submittedName>
</protein>
<evidence type="ECO:0000256" key="1">
    <source>
        <dbReference type="ARBA" id="ARBA00004792"/>
    </source>
</evidence>
<organism evidence="4 5">
    <name type="scientific">Anabaena lutea FACHB-196</name>
    <dbReference type="NCBI Taxonomy" id="2692881"/>
    <lineage>
        <taxon>Bacteria</taxon>
        <taxon>Bacillati</taxon>
        <taxon>Cyanobacteriota</taxon>
        <taxon>Cyanophyceae</taxon>
        <taxon>Nostocales</taxon>
        <taxon>Nostocaceae</taxon>
        <taxon>Anabaena</taxon>
    </lineage>
</organism>
<name>A0ABR8FDS2_9NOST</name>
<evidence type="ECO:0000256" key="2">
    <source>
        <dbReference type="RuleBase" id="RU003682"/>
    </source>
</evidence>
<dbReference type="Pfam" id="PF03171">
    <property type="entry name" value="2OG-FeII_Oxy"/>
    <property type="match status" value="1"/>
</dbReference>
<keyword evidence="2" id="KW-0479">Metal-binding</keyword>
<dbReference type="RefSeq" id="WP_190713359.1">
    <property type="nucleotide sequence ID" value="NZ_JACJST010000006.1"/>
</dbReference>
<dbReference type="InterPro" id="IPR005123">
    <property type="entry name" value="Oxoglu/Fe-dep_dioxygenase_dom"/>
</dbReference>
<keyword evidence="5" id="KW-1185">Reference proteome</keyword>
<dbReference type="SUPFAM" id="SSF51197">
    <property type="entry name" value="Clavaminate synthase-like"/>
    <property type="match status" value="1"/>
</dbReference>
<comment type="caution">
    <text evidence="4">The sequence shown here is derived from an EMBL/GenBank/DDBJ whole genome shotgun (WGS) entry which is preliminary data.</text>
</comment>
<sequence length="339" mass="37855">MTKSQVLVQSFSQVPVIDISALVSGTEQQQIVASQINQACRECGFFYITGHGVDEDLQLRLQQLSQEFFAQDLATKMEIQMALAGKAWRGYFPVGGELTSGKPDLKEGIYFGTELEANHPLVKASTPMHGANLFPSNIPLFRETVLDYMDAMTRLGHHLMAGISLSLGLEKSYFADRYTSNPLTLFRIFNYPPNLAVSDSEPSWGVGEHTDYGILTILKQDNSGGLQVKSRSGWIDASPIPGSFVCNIGDMLELMTGGLYKSTPHRVKNISARNRLSFPFFFDPNFDVEVKPIKLGEVVNNDKEERWDKANVHDFRGTYGDYVLSKVSKVFPELRRVVL</sequence>
<proteinExistence type="inferred from homology"/>
<accession>A0ABR8FDS2</accession>
<dbReference type="InterPro" id="IPR026992">
    <property type="entry name" value="DIOX_N"/>
</dbReference>
<dbReference type="PROSITE" id="PS51471">
    <property type="entry name" value="FE2OG_OXY"/>
    <property type="match status" value="1"/>
</dbReference>
<evidence type="ECO:0000259" key="3">
    <source>
        <dbReference type="PROSITE" id="PS51471"/>
    </source>
</evidence>
<feature type="domain" description="Fe2OG dioxygenase" evidence="3">
    <location>
        <begin position="181"/>
        <end position="284"/>
    </location>
</feature>
<dbReference type="InterPro" id="IPR050231">
    <property type="entry name" value="Iron_ascorbate_oxido_reductase"/>
</dbReference>
<dbReference type="PANTHER" id="PTHR47990">
    <property type="entry name" value="2-OXOGLUTARATE (2OG) AND FE(II)-DEPENDENT OXYGENASE SUPERFAMILY PROTEIN-RELATED"/>
    <property type="match status" value="1"/>
</dbReference>
<reference evidence="4 5" key="1">
    <citation type="journal article" date="2020" name="ISME J.">
        <title>Comparative genomics reveals insights into cyanobacterial evolution and habitat adaptation.</title>
        <authorList>
            <person name="Chen M.Y."/>
            <person name="Teng W.K."/>
            <person name="Zhao L."/>
            <person name="Hu C.X."/>
            <person name="Zhou Y.K."/>
            <person name="Han B.P."/>
            <person name="Song L.R."/>
            <person name="Shu W.S."/>
        </authorList>
    </citation>
    <scope>NUCLEOTIDE SEQUENCE [LARGE SCALE GENOMIC DNA]</scope>
    <source>
        <strain evidence="4 5">FACHB-196</strain>
    </source>
</reference>
<keyword evidence="2" id="KW-0560">Oxidoreductase</keyword>
<dbReference type="Gene3D" id="2.60.120.330">
    <property type="entry name" value="B-lactam Antibiotic, Isopenicillin N Synthase, Chain"/>
    <property type="match status" value="1"/>
</dbReference>
<dbReference type="Pfam" id="PF14226">
    <property type="entry name" value="DIOX_N"/>
    <property type="match status" value="1"/>
</dbReference>